<dbReference type="PROSITE" id="PS51257">
    <property type="entry name" value="PROKAR_LIPOPROTEIN"/>
    <property type="match status" value="1"/>
</dbReference>
<keyword evidence="2" id="KW-1185">Reference proteome</keyword>
<accession>A0A1M6B4U7</accession>
<dbReference type="RefSeq" id="WP_073389079.1">
    <property type="nucleotide sequence ID" value="NZ_FQXK01000029.1"/>
</dbReference>
<proteinExistence type="predicted"/>
<evidence type="ECO:0000313" key="1">
    <source>
        <dbReference type="EMBL" id="SHI43726.1"/>
    </source>
</evidence>
<organism evidence="1 2">
    <name type="scientific">Butyrivibrio fibrisolvens DSM 3071</name>
    <dbReference type="NCBI Taxonomy" id="1121131"/>
    <lineage>
        <taxon>Bacteria</taxon>
        <taxon>Bacillati</taxon>
        <taxon>Bacillota</taxon>
        <taxon>Clostridia</taxon>
        <taxon>Lachnospirales</taxon>
        <taxon>Lachnospiraceae</taxon>
        <taxon>Butyrivibrio</taxon>
    </lineage>
</organism>
<evidence type="ECO:0000313" key="2">
    <source>
        <dbReference type="Proteomes" id="UP000184278"/>
    </source>
</evidence>
<dbReference type="EMBL" id="FQXK01000029">
    <property type="protein sequence ID" value="SHI43726.1"/>
    <property type="molecule type" value="Genomic_DNA"/>
</dbReference>
<sequence>MLKKILSMMCLVLILTGCHKEYPGGYIPYINEMGPGEIECNSFYHYIRVRDGLNKSGLQRYDLITEKDQDIYAVSDPHKQEISSFYGDDNVVYFVVTTHEKGSDESSFYCYDLKSDTCENLLTSEEYLYVCMDSFANKVLLIAHTQDYYIENRILQEIDPSNVVRSSIGYHECIVRQVDANGTLIEISKEFNGSEFTYKVADATGVITALSDCGGEEAGLSDYFTIEGDKVIGIVQITKEGMYGIIPCNYIRGGELKKEVLVSLDYKTGESEILYDSKNNTIRIIGYSNGKAYLYKKDKVIRRNLSDGSEEEIYSLSYDGNGQLSFNWIGSKLIIFDEDNQQVVANIQT</sequence>
<gene>
    <name evidence="1" type="ORF">SAMN02745229_03091</name>
</gene>
<protein>
    <submittedName>
        <fullName evidence="1">Uncharacterized protein</fullName>
    </submittedName>
</protein>
<dbReference type="AlphaFoldDB" id="A0A1M6B4U7"/>
<reference evidence="2" key="1">
    <citation type="submission" date="2016-11" db="EMBL/GenBank/DDBJ databases">
        <authorList>
            <person name="Varghese N."/>
            <person name="Submissions S."/>
        </authorList>
    </citation>
    <scope>NUCLEOTIDE SEQUENCE [LARGE SCALE GENOMIC DNA]</scope>
    <source>
        <strain evidence="2">DSM 3071</strain>
    </source>
</reference>
<dbReference type="GeneID" id="89508299"/>
<dbReference type="OrthoDB" id="2003491at2"/>
<dbReference type="SUPFAM" id="SSF69304">
    <property type="entry name" value="Tricorn protease N-terminal domain"/>
    <property type="match status" value="1"/>
</dbReference>
<dbReference type="Proteomes" id="UP000184278">
    <property type="component" value="Unassembled WGS sequence"/>
</dbReference>
<name>A0A1M6B4U7_BUTFI</name>